<evidence type="ECO:0000256" key="2">
    <source>
        <dbReference type="ARBA" id="ARBA00022448"/>
    </source>
</evidence>
<evidence type="ECO:0000256" key="6">
    <source>
        <dbReference type="ARBA" id="ARBA00023136"/>
    </source>
</evidence>
<comment type="caution">
    <text evidence="11">The sequence shown here is derived from an EMBL/GenBank/DDBJ whole genome shotgun (WGS) entry which is preliminary data.</text>
</comment>
<dbReference type="InterPro" id="IPR039426">
    <property type="entry name" value="TonB-dep_rcpt-like"/>
</dbReference>
<dbReference type="PANTHER" id="PTHR30069">
    <property type="entry name" value="TONB-DEPENDENT OUTER MEMBRANE RECEPTOR"/>
    <property type="match status" value="1"/>
</dbReference>
<dbReference type="SUPFAM" id="SSF56935">
    <property type="entry name" value="Porins"/>
    <property type="match status" value="1"/>
</dbReference>
<keyword evidence="5" id="KW-0798">TonB box</keyword>
<dbReference type="Proteomes" id="UP000176009">
    <property type="component" value="Unassembled WGS sequence"/>
</dbReference>
<feature type="chain" id="PRO_5014722273" evidence="8">
    <location>
        <begin position="24"/>
        <end position="575"/>
    </location>
</feature>
<dbReference type="AlphaFoldDB" id="A0A2N0U071"/>
<reference evidence="11 13" key="1">
    <citation type="submission" date="2015-10" db="EMBL/GenBank/DDBJ databases">
        <title>Draft genome sequence of Salegentibacter salinarum KCTC 12975.</title>
        <authorList>
            <person name="Lin W."/>
            <person name="Zheng Q."/>
        </authorList>
    </citation>
    <scope>NUCLEOTIDE SEQUENCE [LARGE SCALE GENOMIC DNA]</scope>
    <source>
        <strain evidence="11 13">KCTC 12974</strain>
    </source>
</reference>
<feature type="signal peptide" evidence="8">
    <location>
        <begin position="1"/>
        <end position="23"/>
    </location>
</feature>
<keyword evidence="12" id="KW-1185">Reference proteome</keyword>
<dbReference type="EMBL" id="LKTR01000009">
    <property type="protein sequence ID" value="PKD20326.1"/>
    <property type="molecule type" value="Genomic_DNA"/>
</dbReference>
<dbReference type="EMBL" id="MJBR01000007">
    <property type="protein sequence ID" value="OEY73406.1"/>
    <property type="molecule type" value="Genomic_DNA"/>
</dbReference>
<evidence type="ECO:0000256" key="1">
    <source>
        <dbReference type="ARBA" id="ARBA00004571"/>
    </source>
</evidence>
<dbReference type="InterPro" id="IPR036942">
    <property type="entry name" value="Beta-barrel_TonB_sf"/>
</dbReference>
<gene>
    <name evidence="11" type="ORF">APR40_09585</name>
    <name evidence="10" type="ORF">BHS39_09600</name>
</gene>
<dbReference type="GO" id="GO:0044718">
    <property type="term" value="P:siderophore transmembrane transport"/>
    <property type="evidence" value="ECO:0007669"/>
    <property type="project" value="TreeGrafter"/>
</dbReference>
<keyword evidence="8" id="KW-0732">Signal</keyword>
<keyword evidence="11" id="KW-0675">Receptor</keyword>
<dbReference type="Pfam" id="PF00593">
    <property type="entry name" value="TonB_dep_Rec_b-barrel"/>
    <property type="match status" value="1"/>
</dbReference>
<reference evidence="10 12" key="2">
    <citation type="submission" date="2016-09" db="EMBL/GenBank/DDBJ databases">
        <title>Genome Sequence of Salegentibacter salarius,Isolated from a Marine Solar Saltern of the Yellow Sea in South Korea.</title>
        <authorList>
            <person name="Zheng Q."/>
            <person name="Liu Y."/>
        </authorList>
    </citation>
    <scope>NUCLEOTIDE SEQUENCE [LARGE SCALE GENOMIC DNA]</scope>
    <source>
        <strain evidence="10 12">KCTC 12974</strain>
    </source>
</reference>
<dbReference type="InterPro" id="IPR000531">
    <property type="entry name" value="Beta-barrel_TonB"/>
</dbReference>
<accession>A0A2N0U071</accession>
<keyword evidence="7" id="KW-0998">Cell outer membrane</keyword>
<dbReference type="RefSeq" id="WP_070053422.1">
    <property type="nucleotide sequence ID" value="NZ_LKTR01000009.1"/>
</dbReference>
<feature type="domain" description="TonB-dependent receptor-like beta-barrel" evidence="9">
    <location>
        <begin position="104"/>
        <end position="547"/>
    </location>
</feature>
<evidence type="ECO:0000256" key="7">
    <source>
        <dbReference type="ARBA" id="ARBA00023237"/>
    </source>
</evidence>
<evidence type="ECO:0000256" key="5">
    <source>
        <dbReference type="ARBA" id="ARBA00023077"/>
    </source>
</evidence>
<evidence type="ECO:0000313" key="12">
    <source>
        <dbReference type="Proteomes" id="UP000176009"/>
    </source>
</evidence>
<dbReference type="GO" id="GO:0015344">
    <property type="term" value="F:siderophore uptake transmembrane transporter activity"/>
    <property type="evidence" value="ECO:0007669"/>
    <property type="project" value="TreeGrafter"/>
</dbReference>
<evidence type="ECO:0000313" key="11">
    <source>
        <dbReference type="EMBL" id="PKD20326.1"/>
    </source>
</evidence>
<keyword evidence="2" id="KW-0813">Transport</keyword>
<dbReference type="Proteomes" id="UP000232533">
    <property type="component" value="Unassembled WGS sequence"/>
</dbReference>
<proteinExistence type="predicted"/>
<organism evidence="11 13">
    <name type="scientific">Salegentibacter salarius</name>
    <dbReference type="NCBI Taxonomy" id="435906"/>
    <lineage>
        <taxon>Bacteria</taxon>
        <taxon>Pseudomonadati</taxon>
        <taxon>Bacteroidota</taxon>
        <taxon>Flavobacteriia</taxon>
        <taxon>Flavobacteriales</taxon>
        <taxon>Flavobacteriaceae</taxon>
        <taxon>Salegentibacter</taxon>
    </lineage>
</organism>
<name>A0A2N0U071_9FLAO</name>
<protein>
    <submittedName>
        <fullName evidence="11">TonB-dependent receptor</fullName>
    </submittedName>
</protein>
<dbReference type="GO" id="GO:0009279">
    <property type="term" value="C:cell outer membrane"/>
    <property type="evidence" value="ECO:0007669"/>
    <property type="project" value="UniProtKB-SubCell"/>
</dbReference>
<dbReference type="OrthoDB" id="1264254at2"/>
<evidence type="ECO:0000313" key="13">
    <source>
        <dbReference type="Proteomes" id="UP000232533"/>
    </source>
</evidence>
<dbReference type="PANTHER" id="PTHR30069:SF40">
    <property type="entry name" value="TONB-DEPENDENT RECEPTOR NMB0964-RELATED"/>
    <property type="match status" value="1"/>
</dbReference>
<evidence type="ECO:0000313" key="10">
    <source>
        <dbReference type="EMBL" id="OEY73406.1"/>
    </source>
</evidence>
<evidence type="ECO:0000256" key="8">
    <source>
        <dbReference type="SAM" id="SignalP"/>
    </source>
</evidence>
<dbReference type="Gene3D" id="2.40.170.20">
    <property type="entry name" value="TonB-dependent receptor, beta-barrel domain"/>
    <property type="match status" value="1"/>
</dbReference>
<keyword evidence="6" id="KW-0472">Membrane</keyword>
<evidence type="ECO:0000259" key="9">
    <source>
        <dbReference type="Pfam" id="PF00593"/>
    </source>
</evidence>
<sequence>MQMFSIKKSLFLSMFLIGGVLFAQDPIDSETVTVVKPYTPTVKDANKIKQTPSQSDSVRTEKRPVQYSIFSVPVASTFTPAKGRATTVERERRVKVYDNYASLGFGNYGNLLAEFYSNLEVNRSDNFGIYLDHNSSQGGIDGIALDDKFYDTELNLSYNSKTRDLGWKTEIGAQHQLFNWYGLPQNENFSNDEINAIDPSQNYFSVYAGGEIELYDSFFDNARAKFRHTGDSYSTSENHFDARGTFEVNIADELITTNVYTDIVQGQMGEEFLGFGNYDYTFMNFGINPSLLILRDDLTLDLGVAFYYSQDVENSDGNFYIYPKVTASYRLGGDYFTPYAGLEGGLQQNTYYNFIQENPYVSPSIEIRPTDNEYNAYVGAKGKLSNAVSYNFKTGYQSQFNKALFKKRNPRANDIMTENYAYGNSFEVVYDDVKTLSIAGELNVDVNQNFRLGINAEYFDYNTDEEAEAWNLPDLKASLNADYQINEQWYTGANLFFIGERFDQERIVASNDPVLNTITLDSYFDVNAHLGYRFNDRLSVFAKGSNLLNNDYERWTNFRVQGLQVLAGATYKFDF</sequence>
<evidence type="ECO:0000256" key="4">
    <source>
        <dbReference type="ARBA" id="ARBA00022692"/>
    </source>
</evidence>
<evidence type="ECO:0000256" key="3">
    <source>
        <dbReference type="ARBA" id="ARBA00022452"/>
    </source>
</evidence>
<keyword evidence="3" id="KW-1134">Transmembrane beta strand</keyword>
<comment type="subcellular location">
    <subcellularLocation>
        <location evidence="1">Cell outer membrane</location>
        <topology evidence="1">Multi-pass membrane protein</topology>
    </subcellularLocation>
</comment>
<keyword evidence="4" id="KW-0812">Transmembrane</keyword>